<evidence type="ECO:0000256" key="5">
    <source>
        <dbReference type="ARBA" id="ARBA00048348"/>
    </source>
</evidence>
<dbReference type="RefSeq" id="WP_006740083.1">
    <property type="nucleotide sequence ID" value="NZ_AEUZ02000001.1"/>
</dbReference>
<protein>
    <recommendedName>
        <fullName evidence="2">carbonic anhydrase</fullName>
        <ecNumber evidence="2">4.2.1.1</ecNumber>
    </recommendedName>
</protein>
<gene>
    <name evidence="7" type="primary">cah</name>
    <name evidence="7" type="ORF">STRUR_0181</name>
</gene>
<dbReference type="STRING" id="764291.STRUR_0181"/>
<evidence type="ECO:0000256" key="1">
    <source>
        <dbReference type="ARBA" id="ARBA00006217"/>
    </source>
</evidence>
<organism evidence="7 8">
    <name type="scientific">Streptococcus urinalis 2285-97</name>
    <dbReference type="NCBI Taxonomy" id="764291"/>
    <lineage>
        <taxon>Bacteria</taxon>
        <taxon>Bacillati</taxon>
        <taxon>Bacillota</taxon>
        <taxon>Bacilli</taxon>
        <taxon>Lactobacillales</taxon>
        <taxon>Streptococcaceae</taxon>
        <taxon>Streptococcus</taxon>
    </lineage>
</organism>
<keyword evidence="3 6" id="KW-0479">Metal-binding</keyword>
<comment type="cofactor">
    <cofactor evidence="6">
        <name>Zn(2+)</name>
        <dbReference type="ChEBI" id="CHEBI:29105"/>
    </cofactor>
    <text evidence="6">Binds 1 zinc ion per subunit.</text>
</comment>
<accession>G5KH88</accession>
<dbReference type="Pfam" id="PF00484">
    <property type="entry name" value="Pro_CA"/>
    <property type="match status" value="1"/>
</dbReference>
<dbReference type="EMBL" id="AEUZ02000001">
    <property type="protein sequence ID" value="EHJ57371.1"/>
    <property type="molecule type" value="Genomic_DNA"/>
</dbReference>
<comment type="similarity">
    <text evidence="1">Belongs to the beta-class carbonic anhydrase family.</text>
</comment>
<feature type="binding site" evidence="6">
    <location>
        <position position="92"/>
    </location>
    <ligand>
        <name>Zn(2+)</name>
        <dbReference type="ChEBI" id="CHEBI:29105"/>
    </ligand>
</feature>
<feature type="binding site" evidence="6">
    <location>
        <position position="36"/>
    </location>
    <ligand>
        <name>Zn(2+)</name>
        <dbReference type="ChEBI" id="CHEBI:29105"/>
    </ligand>
</feature>
<feature type="binding site" evidence="6">
    <location>
        <position position="89"/>
    </location>
    <ligand>
        <name>Zn(2+)</name>
        <dbReference type="ChEBI" id="CHEBI:29105"/>
    </ligand>
</feature>
<keyword evidence="4 6" id="KW-0862">Zinc</keyword>
<keyword evidence="8" id="KW-1185">Reference proteome</keyword>
<name>G5KH88_9STRE</name>
<evidence type="ECO:0000256" key="2">
    <source>
        <dbReference type="ARBA" id="ARBA00012925"/>
    </source>
</evidence>
<sequence>MSYFDNFLKTNQAYADLHGTAQLPLKPKTKVAIVTCMDSRLHVAQALGLALGDAHILRNAGGRVTEDMIRSLVISQQQMGTREIVVLHHTDCGAQTFTNDEFTKHIQDVLGVDVSGQDFLPFENVQESVREDMAILEASPLIPDDVVINGAVYDVETGRMTAVGK</sequence>
<dbReference type="GO" id="GO:0008270">
    <property type="term" value="F:zinc ion binding"/>
    <property type="evidence" value="ECO:0007669"/>
    <property type="project" value="InterPro"/>
</dbReference>
<dbReference type="AlphaFoldDB" id="G5KH88"/>
<dbReference type="eggNOG" id="COG0288">
    <property type="taxonomic scope" value="Bacteria"/>
</dbReference>
<comment type="caution">
    <text evidence="7">The sequence shown here is derived from an EMBL/GenBank/DDBJ whole genome shotgun (WGS) entry which is preliminary data.</text>
</comment>
<evidence type="ECO:0000313" key="8">
    <source>
        <dbReference type="Proteomes" id="UP000005388"/>
    </source>
</evidence>
<dbReference type="PANTHER" id="PTHR43175:SF3">
    <property type="entry name" value="CARBON DISULFIDE HYDROLASE"/>
    <property type="match status" value="1"/>
</dbReference>
<comment type="catalytic activity">
    <reaction evidence="5">
        <text>hydrogencarbonate + H(+) = CO2 + H2O</text>
        <dbReference type="Rhea" id="RHEA:10748"/>
        <dbReference type="ChEBI" id="CHEBI:15377"/>
        <dbReference type="ChEBI" id="CHEBI:15378"/>
        <dbReference type="ChEBI" id="CHEBI:16526"/>
        <dbReference type="ChEBI" id="CHEBI:17544"/>
        <dbReference type="EC" id="4.2.1.1"/>
    </reaction>
</comment>
<dbReference type="SMART" id="SM00947">
    <property type="entry name" value="Pro_CA"/>
    <property type="match status" value="1"/>
</dbReference>
<dbReference type="GO" id="GO:0004089">
    <property type="term" value="F:carbonate dehydratase activity"/>
    <property type="evidence" value="ECO:0007669"/>
    <property type="project" value="UniProtKB-EC"/>
</dbReference>
<evidence type="ECO:0000256" key="4">
    <source>
        <dbReference type="ARBA" id="ARBA00022833"/>
    </source>
</evidence>
<dbReference type="Gene3D" id="3.40.1050.10">
    <property type="entry name" value="Carbonic anhydrase"/>
    <property type="match status" value="1"/>
</dbReference>
<dbReference type="InterPro" id="IPR001765">
    <property type="entry name" value="Carbonic_anhydrase"/>
</dbReference>
<proteinExistence type="inferred from homology"/>
<dbReference type="EC" id="4.2.1.1" evidence="2"/>
<dbReference type="InterPro" id="IPR036874">
    <property type="entry name" value="Carbonic_anhydrase_sf"/>
</dbReference>
<feature type="binding site" evidence="6">
    <location>
        <position position="38"/>
    </location>
    <ligand>
        <name>Zn(2+)</name>
        <dbReference type="ChEBI" id="CHEBI:29105"/>
    </ligand>
</feature>
<keyword evidence="7" id="KW-0456">Lyase</keyword>
<evidence type="ECO:0000256" key="3">
    <source>
        <dbReference type="ARBA" id="ARBA00022723"/>
    </source>
</evidence>
<dbReference type="Proteomes" id="UP000005388">
    <property type="component" value="Unassembled WGS sequence"/>
</dbReference>
<dbReference type="CDD" id="cd03379">
    <property type="entry name" value="beta_CA_cladeD"/>
    <property type="match status" value="1"/>
</dbReference>
<dbReference type="PANTHER" id="PTHR43175">
    <property type="entry name" value="CARBONIC ANHYDRASE"/>
    <property type="match status" value="1"/>
</dbReference>
<evidence type="ECO:0000256" key="6">
    <source>
        <dbReference type="PIRSR" id="PIRSR601765-1"/>
    </source>
</evidence>
<evidence type="ECO:0000313" key="7">
    <source>
        <dbReference type="EMBL" id="EHJ57371.1"/>
    </source>
</evidence>
<reference evidence="7 8" key="1">
    <citation type="journal article" date="2014" name="Int. J. Syst. Evol. Microbiol.">
        <title>Phylogenomics and the dynamic genome evolution of the genus Streptococcus.</title>
        <authorList>
            <consortium name="The Broad Institute Genome Sequencing Platform"/>
            <person name="Richards V.P."/>
            <person name="Palmer S.R."/>
            <person name="Pavinski Bitar P.D."/>
            <person name="Qin X."/>
            <person name="Weinstock G.M."/>
            <person name="Highlander S.K."/>
            <person name="Town C.D."/>
            <person name="Burne R.A."/>
            <person name="Stanhope M.J."/>
        </authorList>
    </citation>
    <scope>NUCLEOTIDE SEQUENCE [LARGE SCALE GENOMIC DNA]</scope>
    <source>
        <strain evidence="7 8">2285-97</strain>
    </source>
</reference>
<dbReference type="SUPFAM" id="SSF53056">
    <property type="entry name" value="beta-carbonic anhydrase, cab"/>
    <property type="match status" value="1"/>
</dbReference>